<dbReference type="Gene3D" id="3.30.465.10">
    <property type="match status" value="1"/>
</dbReference>
<dbReference type="InterPro" id="IPR050416">
    <property type="entry name" value="FAD-linked_Oxidoreductase"/>
</dbReference>
<comment type="similarity">
    <text evidence="1">Belongs to the oxygen-dependent FAD-linked oxidoreductase family.</text>
</comment>
<proteinExistence type="inferred from homology"/>
<evidence type="ECO:0000256" key="5">
    <source>
        <dbReference type="SAM" id="SignalP"/>
    </source>
</evidence>
<keyword evidence="5" id="KW-0732">Signal</keyword>
<evidence type="ECO:0000256" key="3">
    <source>
        <dbReference type="ARBA" id="ARBA00022827"/>
    </source>
</evidence>
<dbReference type="InterPro" id="IPR016169">
    <property type="entry name" value="FAD-bd_PCMH_sub2"/>
</dbReference>
<dbReference type="InterPro" id="IPR016166">
    <property type="entry name" value="FAD-bd_PCMH"/>
</dbReference>
<feature type="chain" id="PRO_5012247813" description="FAD-binding PCMH-type domain-containing protein" evidence="5">
    <location>
        <begin position="22"/>
        <end position="487"/>
    </location>
</feature>
<organism evidence="7 8">
    <name type="scientific">Amanita thiersii Skay4041</name>
    <dbReference type="NCBI Taxonomy" id="703135"/>
    <lineage>
        <taxon>Eukaryota</taxon>
        <taxon>Fungi</taxon>
        <taxon>Dikarya</taxon>
        <taxon>Basidiomycota</taxon>
        <taxon>Agaricomycotina</taxon>
        <taxon>Agaricomycetes</taxon>
        <taxon>Agaricomycetidae</taxon>
        <taxon>Agaricales</taxon>
        <taxon>Pluteineae</taxon>
        <taxon>Amanitaceae</taxon>
        <taxon>Amanita</taxon>
    </lineage>
</organism>
<dbReference type="Proteomes" id="UP000242287">
    <property type="component" value="Unassembled WGS sequence"/>
</dbReference>
<dbReference type="OrthoDB" id="2151789at2759"/>
<dbReference type="Pfam" id="PF01565">
    <property type="entry name" value="FAD_binding_4"/>
    <property type="match status" value="1"/>
</dbReference>
<dbReference type="PROSITE" id="PS51387">
    <property type="entry name" value="FAD_PCMH"/>
    <property type="match status" value="1"/>
</dbReference>
<keyword evidence="3" id="KW-0274">FAD</keyword>
<keyword evidence="4" id="KW-0560">Oxidoreductase</keyword>
<dbReference type="SUPFAM" id="SSF56176">
    <property type="entry name" value="FAD-binding/transporter-associated domain-like"/>
    <property type="match status" value="1"/>
</dbReference>
<dbReference type="PANTHER" id="PTHR42973:SF13">
    <property type="entry name" value="FAD-BINDING PCMH-TYPE DOMAIN-CONTAINING PROTEIN"/>
    <property type="match status" value="1"/>
</dbReference>
<reference evidence="7 8" key="1">
    <citation type="submission" date="2014-02" db="EMBL/GenBank/DDBJ databases">
        <title>Transposable element dynamics among asymbiotic and ectomycorrhizal Amanita fungi.</title>
        <authorList>
            <consortium name="DOE Joint Genome Institute"/>
            <person name="Hess J."/>
            <person name="Skrede I."/>
            <person name="Wolfe B."/>
            <person name="LaButti K."/>
            <person name="Ohm R.A."/>
            <person name="Grigoriev I.V."/>
            <person name="Pringle A."/>
        </authorList>
    </citation>
    <scope>NUCLEOTIDE SEQUENCE [LARGE SCALE GENOMIC DNA]</scope>
    <source>
        <strain evidence="7 8">SKay4041</strain>
    </source>
</reference>
<evidence type="ECO:0000313" key="8">
    <source>
        <dbReference type="Proteomes" id="UP000242287"/>
    </source>
</evidence>
<dbReference type="InterPro" id="IPR036318">
    <property type="entry name" value="FAD-bd_PCMH-like_sf"/>
</dbReference>
<dbReference type="InterPro" id="IPR006094">
    <property type="entry name" value="Oxid_FAD_bind_N"/>
</dbReference>
<sequence>MRFTALTTTLLLGSAVSSVSGGLITRQDAERKAAAQSACKKLKSKLGTTVVQFEDSPEWDATLVAPWNLSNDNVAPTCIVFPYDHTHVSAAMQEIFKNGANYAVQAGGHTAMKGWNVAKDGVLIMFSHMKNVTYNPQTDSITLQPGVRWEQAILATEPYGVAPLGGRVSDVGTGLLLGGGISYLSPQYGFASDMFRELDVVLPNGDFVTATVDNEYSDLFWALKGCANRCGIVTRYEVYAAPTGTRQEKTFYGGTIKYPASSSSAVVNAMGEFNSQEDPKAIIISLFNHDTSPDGTPDEYTMTYIFYHGSELPDSIFGQLLSIPSIEKDIGPRSYYEVITSIPKGAQESVQFFGGSANYRNSAELQATHTNWRNFTKTFYPNIFQSYVAYTPLLTPMINAGRQRGGNPIDAPTGGFITINFGLILPENVPAISDEMQAGRMLLLEQSPPSPGLPIYIGEIDVTQNAYATYGQYDRLKQVHAKYDPTR</sequence>
<feature type="signal peptide" evidence="5">
    <location>
        <begin position="1"/>
        <end position="21"/>
    </location>
</feature>
<dbReference type="PANTHER" id="PTHR42973">
    <property type="entry name" value="BINDING OXIDOREDUCTASE, PUTATIVE (AFU_ORTHOLOGUE AFUA_1G17690)-RELATED"/>
    <property type="match status" value="1"/>
</dbReference>
<keyword evidence="2" id="KW-0285">Flavoprotein</keyword>
<evidence type="ECO:0000259" key="6">
    <source>
        <dbReference type="PROSITE" id="PS51387"/>
    </source>
</evidence>
<name>A0A2A9NPV6_9AGAR</name>
<accession>A0A2A9NPV6</accession>
<evidence type="ECO:0000256" key="1">
    <source>
        <dbReference type="ARBA" id="ARBA00005466"/>
    </source>
</evidence>
<dbReference type="AlphaFoldDB" id="A0A2A9NPV6"/>
<dbReference type="EMBL" id="KZ302021">
    <property type="protein sequence ID" value="PFH49712.1"/>
    <property type="molecule type" value="Genomic_DNA"/>
</dbReference>
<feature type="domain" description="FAD-binding PCMH-type" evidence="6">
    <location>
        <begin position="72"/>
        <end position="243"/>
    </location>
</feature>
<protein>
    <recommendedName>
        <fullName evidence="6">FAD-binding PCMH-type domain-containing protein</fullName>
    </recommendedName>
</protein>
<keyword evidence="8" id="KW-1185">Reference proteome</keyword>
<evidence type="ECO:0000256" key="4">
    <source>
        <dbReference type="ARBA" id="ARBA00023002"/>
    </source>
</evidence>
<evidence type="ECO:0000313" key="7">
    <source>
        <dbReference type="EMBL" id="PFH49712.1"/>
    </source>
</evidence>
<dbReference type="GO" id="GO:0071949">
    <property type="term" value="F:FAD binding"/>
    <property type="evidence" value="ECO:0007669"/>
    <property type="project" value="InterPro"/>
</dbReference>
<dbReference type="STRING" id="703135.A0A2A9NPV6"/>
<gene>
    <name evidence="7" type="ORF">AMATHDRAFT_194445</name>
</gene>
<dbReference type="GO" id="GO:0016491">
    <property type="term" value="F:oxidoreductase activity"/>
    <property type="evidence" value="ECO:0007669"/>
    <property type="project" value="UniProtKB-KW"/>
</dbReference>
<evidence type="ECO:0000256" key="2">
    <source>
        <dbReference type="ARBA" id="ARBA00022630"/>
    </source>
</evidence>